<feature type="compositionally biased region" description="Basic residues" evidence="1">
    <location>
        <begin position="67"/>
        <end position="86"/>
    </location>
</feature>
<evidence type="ECO:0000313" key="3">
    <source>
        <dbReference type="EMBL" id="TLS36358.1"/>
    </source>
</evidence>
<gene>
    <name evidence="3" type="ORF">FCL54_15625</name>
</gene>
<dbReference type="AlphaFoldDB" id="A0A5R9F411"/>
<feature type="region of interest" description="Disordered" evidence="1">
    <location>
        <begin position="60"/>
        <end position="86"/>
    </location>
</feature>
<keyword evidence="2" id="KW-0472">Membrane</keyword>
<dbReference type="InterPro" id="IPR048110">
    <property type="entry name" value="SA1362/YqhP-like"/>
</dbReference>
<proteinExistence type="predicted"/>
<dbReference type="RefSeq" id="WP_138127676.1">
    <property type="nucleotide sequence ID" value="NZ_SWLG01000011.1"/>
</dbReference>
<comment type="caution">
    <text evidence="3">The sequence shown here is derived from an EMBL/GenBank/DDBJ whole genome shotgun (WGS) entry which is preliminary data.</text>
</comment>
<protein>
    <submittedName>
        <fullName evidence="3">Uncharacterized protein</fullName>
    </submittedName>
</protein>
<dbReference type="OrthoDB" id="2989424at2"/>
<reference evidence="3 4" key="1">
    <citation type="submission" date="2019-04" db="EMBL/GenBank/DDBJ databases">
        <title>Bacillus caeni sp. nov., a bacterium isolated from mangrove sediment.</title>
        <authorList>
            <person name="Huang H."/>
            <person name="Mo K."/>
            <person name="Hu Y."/>
        </authorList>
    </citation>
    <scope>NUCLEOTIDE SEQUENCE [LARGE SCALE GENOMIC DNA]</scope>
    <source>
        <strain evidence="3 4">HB172195</strain>
    </source>
</reference>
<dbReference type="Proteomes" id="UP000308230">
    <property type="component" value="Unassembled WGS sequence"/>
</dbReference>
<feature type="transmembrane region" description="Helical" evidence="2">
    <location>
        <begin position="32"/>
        <end position="50"/>
    </location>
</feature>
<dbReference type="EMBL" id="SWLG01000011">
    <property type="protein sequence ID" value="TLS36358.1"/>
    <property type="molecule type" value="Genomic_DNA"/>
</dbReference>
<keyword evidence="4" id="KW-1185">Reference proteome</keyword>
<keyword evidence="2" id="KW-0812">Transmembrane</keyword>
<feature type="transmembrane region" description="Helical" evidence="2">
    <location>
        <begin position="9"/>
        <end position="26"/>
    </location>
</feature>
<evidence type="ECO:0000256" key="1">
    <source>
        <dbReference type="SAM" id="MobiDB-lite"/>
    </source>
</evidence>
<name>A0A5R9F411_9BACL</name>
<keyword evidence="2" id="KW-1133">Transmembrane helix</keyword>
<sequence length="130" mass="15128">MANRFVQPLIYFIMVLALIGFGWRLITEPMSLLTQILIAVAIAGIFYFIYKRFIAKQSSPENSAYKRAAKQSLKMKKRRESTRKQASHLRLLKSKPLLKNKKNRSNIDKKEIPFTVIEGRKGKKKNRALF</sequence>
<organism evidence="3 4">
    <name type="scientific">Exobacillus caeni</name>
    <dbReference type="NCBI Taxonomy" id="2574798"/>
    <lineage>
        <taxon>Bacteria</taxon>
        <taxon>Bacillati</taxon>
        <taxon>Bacillota</taxon>
        <taxon>Bacilli</taxon>
        <taxon>Bacillales</taxon>
        <taxon>Guptibacillaceae</taxon>
        <taxon>Exobacillus</taxon>
    </lineage>
</organism>
<evidence type="ECO:0000256" key="2">
    <source>
        <dbReference type="SAM" id="Phobius"/>
    </source>
</evidence>
<accession>A0A5R9F411</accession>
<dbReference type="NCBIfam" id="NF041554">
    <property type="entry name" value="SA1362_fam"/>
    <property type="match status" value="1"/>
</dbReference>
<evidence type="ECO:0000313" key="4">
    <source>
        <dbReference type="Proteomes" id="UP000308230"/>
    </source>
</evidence>